<dbReference type="EMBL" id="JBHSSL010000047">
    <property type="protein sequence ID" value="MFC6170577.1"/>
    <property type="molecule type" value="Genomic_DNA"/>
</dbReference>
<dbReference type="InterPro" id="IPR016787">
    <property type="entry name" value="UCP021328"/>
</dbReference>
<evidence type="ECO:0000313" key="2">
    <source>
        <dbReference type="EMBL" id="MFC6170577.1"/>
    </source>
</evidence>
<dbReference type="PIRSF" id="PIRSF021328">
    <property type="entry name" value="UCP021328"/>
    <property type="match status" value="1"/>
</dbReference>
<reference evidence="3" key="1">
    <citation type="journal article" date="2019" name="Int. J. Syst. Evol. Microbiol.">
        <title>The Global Catalogue of Microorganisms (GCM) 10K type strain sequencing project: providing services to taxonomists for standard genome sequencing and annotation.</title>
        <authorList>
            <consortium name="The Broad Institute Genomics Platform"/>
            <consortium name="The Broad Institute Genome Sequencing Center for Infectious Disease"/>
            <person name="Wu L."/>
            <person name="Ma J."/>
        </authorList>
    </citation>
    <scope>NUCLEOTIDE SEQUENCE [LARGE SCALE GENOMIC DNA]</scope>
    <source>
        <strain evidence="3">CCM 8904</strain>
    </source>
</reference>
<name>A0ABW1RD87_9LACO</name>
<protein>
    <submittedName>
        <fullName evidence="2">YjdF family protein</fullName>
    </submittedName>
</protein>
<organism evidence="2 3">
    <name type="scientific">Loigolactobacillus jiayinensis</name>
    <dbReference type="NCBI Taxonomy" id="2486016"/>
    <lineage>
        <taxon>Bacteria</taxon>
        <taxon>Bacillati</taxon>
        <taxon>Bacillota</taxon>
        <taxon>Bacilli</taxon>
        <taxon>Lactobacillales</taxon>
        <taxon>Lactobacillaceae</taxon>
        <taxon>Loigolactobacillus</taxon>
    </lineage>
</organism>
<evidence type="ECO:0000256" key="1">
    <source>
        <dbReference type="SAM" id="MobiDB-lite"/>
    </source>
</evidence>
<keyword evidence="3" id="KW-1185">Reference proteome</keyword>
<evidence type="ECO:0000313" key="3">
    <source>
        <dbReference type="Proteomes" id="UP001596289"/>
    </source>
</evidence>
<proteinExistence type="predicted"/>
<accession>A0ABW1RD87</accession>
<comment type="caution">
    <text evidence="2">The sequence shown here is derived from an EMBL/GenBank/DDBJ whole genome shotgun (WGS) entry which is preliminary data.</text>
</comment>
<dbReference type="RefSeq" id="WP_125552334.1">
    <property type="nucleotide sequence ID" value="NZ_JBHSSL010000047.1"/>
</dbReference>
<feature type="compositionally biased region" description="Basic and acidic residues" evidence="1">
    <location>
        <begin position="115"/>
        <end position="127"/>
    </location>
</feature>
<feature type="region of interest" description="Disordered" evidence="1">
    <location>
        <begin position="93"/>
        <end position="141"/>
    </location>
</feature>
<feature type="compositionally biased region" description="Basic residues" evidence="1">
    <location>
        <begin position="128"/>
        <end position="141"/>
    </location>
</feature>
<dbReference type="Proteomes" id="UP001596289">
    <property type="component" value="Unassembled WGS sequence"/>
</dbReference>
<sequence>MNNNSLSCTIVFESPFYKAIFEEHLNKAYSVATLTLGPSEPKIEDIYYFILFNWKKLNFYKTTSDSIIQHRKINPKRLQRVVKKQILQNKAVGTKAQNAIKKQHDEIKKVKRTNRRTDKLEQKEKKFQLTKKKRQQKHKGH</sequence>
<dbReference type="Pfam" id="PF11208">
    <property type="entry name" value="DUF2992"/>
    <property type="match status" value="1"/>
</dbReference>
<gene>
    <name evidence="2" type="ORF">ACFQGP_08320</name>
</gene>